<keyword evidence="4" id="KW-0325">Glycoprotein</keyword>
<feature type="chain" id="PRO_5038743512" evidence="6">
    <location>
        <begin position="24"/>
        <end position="488"/>
    </location>
</feature>
<dbReference type="Proteomes" id="UP000419138">
    <property type="component" value="Unassembled WGS sequence"/>
</dbReference>
<gene>
    <name evidence="7" type="ORF">FF041_20830</name>
</gene>
<dbReference type="InterPro" id="IPR000413">
    <property type="entry name" value="Integrin_alpha"/>
</dbReference>
<reference evidence="7 8" key="1">
    <citation type="submission" date="2019-05" db="EMBL/GenBank/DDBJ databases">
        <title>Comparative genomics and metabolomics analyses of clavulanic acid producing Streptomyces species provides insight into specialized metabolism and evolution of beta-lactam biosynthetic gene clusters.</title>
        <authorList>
            <person name="Moore M.A."/>
            <person name="Cruz-Morales P."/>
            <person name="Barona Gomez F."/>
            <person name="Kapil T."/>
        </authorList>
    </citation>
    <scope>NUCLEOTIDE SEQUENCE [LARGE SCALE GENOMIC DNA]</scope>
    <source>
        <strain evidence="7 8">NRRL 5741</strain>
    </source>
</reference>
<protein>
    <submittedName>
        <fullName evidence="7">VCBS repeat-containing protein</fullName>
    </submittedName>
</protein>
<proteinExistence type="predicted"/>
<dbReference type="SUPFAM" id="SSF69318">
    <property type="entry name" value="Integrin alpha N-terminal domain"/>
    <property type="match status" value="2"/>
</dbReference>
<sequence length="488" mass="50359">MNSHSAVRALVLASAIAVTASLAAPVASADQQPPKGLSGAGQPDFNGDGYGDVAVSAPRATVNGEKYAGYVSVLYGSKTKTVTASKRVFHQNTPGVPGNVGSDEFGTALASADLDRDGFTDLVVGAPFDNMSGSGKDAGSLTVIWGSRQGLSTSALLLRGSQKYAKAGHKVVTGDFDGDGDQDIATNDNRTDLRVLDGPFRRNGQAAGTSLLKDRDNVDITDLASGDVNKDQKDDIVATRGFSGETEARHTVLWQGSAEGLRDYSVVTGPEEAPLRGEHVALGDINGDGHDDLVVGRAQEDRQQPHSQHLGGTITYLPGSESGPLGEQSQAISQRTPGVPGSPQWGDAFGTGLSIGDIDGDGYGDLVTGIPGEGFNGRNHAGWLTTVPGSWLGPDSTKARAYSQDTPGVPGVATTWDNFGTNTAVTDTNGDGRGELIVAAAREYRGTGSVYVLKAAASGVTTKGTILVRPKDIGMPGEDQGFGTAFSR</sequence>
<dbReference type="GO" id="GO:0016787">
    <property type="term" value="F:hydrolase activity"/>
    <property type="evidence" value="ECO:0007669"/>
    <property type="project" value="UniProtKB-KW"/>
</dbReference>
<evidence type="ECO:0000256" key="6">
    <source>
        <dbReference type="SAM" id="SignalP"/>
    </source>
</evidence>
<dbReference type="EMBL" id="VCLA01000156">
    <property type="protein sequence ID" value="MQT02551.1"/>
    <property type="molecule type" value="Genomic_DNA"/>
</dbReference>
<dbReference type="InterPro" id="IPR013517">
    <property type="entry name" value="FG-GAP"/>
</dbReference>
<dbReference type="GO" id="GO:0008305">
    <property type="term" value="C:integrin complex"/>
    <property type="evidence" value="ECO:0007669"/>
    <property type="project" value="InterPro"/>
</dbReference>
<accession>A0A646KKQ5</accession>
<keyword evidence="3" id="KW-0378">Hydrolase</keyword>
<feature type="compositionally biased region" description="Polar residues" evidence="5">
    <location>
        <begin position="327"/>
        <end position="336"/>
    </location>
</feature>
<evidence type="ECO:0000256" key="1">
    <source>
        <dbReference type="ARBA" id="ARBA00022729"/>
    </source>
</evidence>
<dbReference type="AlphaFoldDB" id="A0A646KKQ5"/>
<evidence type="ECO:0000256" key="2">
    <source>
        <dbReference type="ARBA" id="ARBA00022737"/>
    </source>
</evidence>
<evidence type="ECO:0000256" key="5">
    <source>
        <dbReference type="SAM" id="MobiDB-lite"/>
    </source>
</evidence>
<dbReference type="InterPro" id="IPR013519">
    <property type="entry name" value="Int_alpha_beta-p"/>
</dbReference>
<dbReference type="RefSeq" id="WP_153524162.1">
    <property type="nucleotide sequence ID" value="NZ_JBEPDZ010000011.1"/>
</dbReference>
<dbReference type="InterPro" id="IPR028994">
    <property type="entry name" value="Integrin_alpha_N"/>
</dbReference>
<evidence type="ECO:0000313" key="8">
    <source>
        <dbReference type="Proteomes" id="UP000419138"/>
    </source>
</evidence>
<dbReference type="PANTHER" id="PTHR23221:SF7">
    <property type="entry name" value="PHOSPHATIDYLINOSITOL-GLYCAN-SPECIFIC PHOSPHOLIPASE D"/>
    <property type="match status" value="1"/>
</dbReference>
<evidence type="ECO:0000313" key="7">
    <source>
        <dbReference type="EMBL" id="MQT02551.1"/>
    </source>
</evidence>
<dbReference type="OrthoDB" id="344301at2"/>
<dbReference type="SMART" id="SM00191">
    <property type="entry name" value="Int_alpha"/>
    <property type="match status" value="5"/>
</dbReference>
<name>A0A646KKQ5_STRJU</name>
<dbReference type="PROSITE" id="PS51470">
    <property type="entry name" value="FG_GAP"/>
    <property type="match status" value="2"/>
</dbReference>
<evidence type="ECO:0000256" key="4">
    <source>
        <dbReference type="ARBA" id="ARBA00023180"/>
    </source>
</evidence>
<comment type="caution">
    <text evidence="7">The sequence shown here is derived from an EMBL/GenBank/DDBJ whole genome shotgun (WGS) entry which is preliminary data.</text>
</comment>
<feature type="signal peptide" evidence="6">
    <location>
        <begin position="1"/>
        <end position="23"/>
    </location>
</feature>
<dbReference type="PRINTS" id="PR01185">
    <property type="entry name" value="INTEGRINA"/>
</dbReference>
<keyword evidence="8" id="KW-1185">Reference proteome</keyword>
<feature type="region of interest" description="Disordered" evidence="5">
    <location>
        <begin position="301"/>
        <end position="340"/>
    </location>
</feature>
<dbReference type="GO" id="GO:0007155">
    <property type="term" value="P:cell adhesion"/>
    <property type="evidence" value="ECO:0007669"/>
    <property type="project" value="InterPro"/>
</dbReference>
<dbReference type="Gene3D" id="2.130.10.130">
    <property type="entry name" value="Integrin alpha, N-terminal"/>
    <property type="match status" value="4"/>
</dbReference>
<keyword evidence="1 6" id="KW-0732">Signal</keyword>
<evidence type="ECO:0000256" key="3">
    <source>
        <dbReference type="ARBA" id="ARBA00022801"/>
    </source>
</evidence>
<keyword evidence="2" id="KW-0677">Repeat</keyword>
<dbReference type="Pfam" id="PF01839">
    <property type="entry name" value="FG-GAP"/>
    <property type="match status" value="5"/>
</dbReference>
<organism evidence="7 8">
    <name type="scientific">Streptomyces jumonjinensis</name>
    <dbReference type="NCBI Taxonomy" id="1945"/>
    <lineage>
        <taxon>Bacteria</taxon>
        <taxon>Bacillati</taxon>
        <taxon>Actinomycetota</taxon>
        <taxon>Actinomycetes</taxon>
        <taxon>Kitasatosporales</taxon>
        <taxon>Streptomycetaceae</taxon>
        <taxon>Streptomyces</taxon>
    </lineage>
</organism>
<dbReference type="PANTHER" id="PTHR23221">
    <property type="entry name" value="GLYCOSYLPHOSPHATIDYLINOSITOL PHOSPHOLIPASE D"/>
    <property type="match status" value="1"/>
</dbReference>